<accession>A0A6I8WFT6</accession>
<accession>A0ACD6BAS2</accession>
<dbReference type="PDB" id="6Q78">
    <property type="method" value="X-ray"/>
    <property type="resolution" value="1.50 A"/>
    <property type="chains" value="A/B=1-405"/>
</dbReference>
<reference evidence="1" key="1">
    <citation type="submission" date="2018-12" db="PDB data bank">
        <title>The structure of GH26C from Muricauda sp. MAR_2010_75.</title>
        <authorList>
            <person name="Robb C.S."/>
            <person name="Hehemann J.H."/>
        </authorList>
    </citation>
    <scope>X-RAY CRYSTALLOGRAPHY (1.50 ANGSTROMS)</scope>
</reference>
<keyword evidence="1" id="KW-0002">3D-structure</keyword>
<organism evidence="1">
    <name type="scientific">Allomuricauda sp. MAR_2010_75</name>
    <dbReference type="NCBI Taxonomy" id="1250232"/>
    <lineage>
        <taxon>Bacteria</taxon>
        <taxon>Pseudomonadati</taxon>
        <taxon>Bacteroidota</taxon>
        <taxon>Flavobacteriia</taxon>
        <taxon>Flavobacteriales</taxon>
        <taxon>Flavobacteriaceae</taxon>
        <taxon>Allomuricauda</taxon>
    </lineage>
</organism>
<name>A0ACD6BAS2_9FLAO</name>
<dbReference type="EC" id="3.2.1.78" evidence="1"/>
<protein>
    <submittedName>
        <fullName evidence="1">Gh26c</fullName>
        <ecNumber evidence="1">3.2.1.78</ecNumber>
    </submittedName>
</protein>
<sequence>MSGCSKDSDSGFYEPEPIEEDPTPENPLPPGELDFEPEETRSFMVNPDATEETVALFYNLKLLSQNSFIVGQQDAFSSFYQDNAGDSDIKKMTGSDPGLLGSDFMFITDDLNDGTPSNWFFQQENQIRDDVLRAFDMGLVNVFCWHFREPFEGEHFYTSEMTQFQRENALKSILPGGENHDYYKQKLEKIASFTKSLVGSNGALVPIIFRPFHEFDGDWFWWGQSFCTIEEYIQLWQFTVTYLKNTLSVNNMLFAFSPDNRFFSESEYLARYPGDDFVDIMGMDNYGDFNNQGQAGVERANQKLKIVSDLAEERVKIASLTETGYFVTLSENGAIPGFFTNNLFEALTHNDVKIGFTMFWYNYQDTYCTPVPGLPSANDFMEFVSKPEVILADDLPEMYRLPPNS</sequence>
<evidence type="ECO:0000313" key="1">
    <source>
        <dbReference type="PDB" id="6Q78"/>
    </source>
</evidence>
<proteinExistence type="evidence at protein level"/>